<keyword evidence="5" id="KW-1185">Reference proteome</keyword>
<evidence type="ECO:0000313" key="4">
    <source>
        <dbReference type="EMBL" id="MCE4556588.1"/>
    </source>
</evidence>
<evidence type="ECO:0000313" key="5">
    <source>
        <dbReference type="Proteomes" id="UP001200741"/>
    </source>
</evidence>
<evidence type="ECO:0000256" key="2">
    <source>
        <dbReference type="ARBA" id="ARBA00023277"/>
    </source>
</evidence>
<dbReference type="Gene3D" id="3.90.25.10">
    <property type="entry name" value="UDP-galactose 4-epimerase, domain 1"/>
    <property type="match status" value="1"/>
</dbReference>
<dbReference type="PANTHER" id="PTHR43103:SF3">
    <property type="entry name" value="ADP-L-GLYCERO-D-MANNO-HEPTOSE-6-EPIMERASE"/>
    <property type="match status" value="1"/>
</dbReference>
<dbReference type="Proteomes" id="UP001200741">
    <property type="component" value="Unassembled WGS sequence"/>
</dbReference>
<name>A0ABS8Y0W5_9BURK</name>
<proteinExistence type="predicted"/>
<dbReference type="Pfam" id="PF01370">
    <property type="entry name" value="Epimerase"/>
    <property type="match status" value="1"/>
</dbReference>
<accession>A0ABS8Y0W5</accession>
<dbReference type="Gene3D" id="3.40.50.720">
    <property type="entry name" value="NAD(P)-binding Rossmann-like Domain"/>
    <property type="match status" value="1"/>
</dbReference>
<keyword evidence="1" id="KW-0521">NADP</keyword>
<evidence type="ECO:0000259" key="3">
    <source>
        <dbReference type="Pfam" id="PF01370"/>
    </source>
</evidence>
<dbReference type="InterPro" id="IPR001509">
    <property type="entry name" value="Epimerase_deHydtase"/>
</dbReference>
<evidence type="ECO:0000256" key="1">
    <source>
        <dbReference type="ARBA" id="ARBA00022857"/>
    </source>
</evidence>
<comment type="caution">
    <text evidence="4">The sequence shown here is derived from an EMBL/GenBank/DDBJ whole genome shotgun (WGS) entry which is preliminary data.</text>
</comment>
<organism evidence="4 5">
    <name type="scientific">Pelomonas cellulosilytica</name>
    <dbReference type="NCBI Taxonomy" id="2906762"/>
    <lineage>
        <taxon>Bacteria</taxon>
        <taxon>Pseudomonadati</taxon>
        <taxon>Pseudomonadota</taxon>
        <taxon>Betaproteobacteria</taxon>
        <taxon>Burkholderiales</taxon>
        <taxon>Sphaerotilaceae</taxon>
        <taxon>Roseateles</taxon>
    </lineage>
</organism>
<dbReference type="EMBL" id="JAJTWU010000008">
    <property type="protein sequence ID" value="MCE4556588.1"/>
    <property type="molecule type" value="Genomic_DNA"/>
</dbReference>
<dbReference type="RefSeq" id="WP_233373636.1">
    <property type="nucleotide sequence ID" value="NZ_JAJTWU010000008.1"/>
</dbReference>
<protein>
    <submittedName>
        <fullName evidence="4">NAD-dependent epimerase/dehydratase family protein</fullName>
    </submittedName>
</protein>
<dbReference type="SUPFAM" id="SSF51735">
    <property type="entry name" value="NAD(P)-binding Rossmann-fold domains"/>
    <property type="match status" value="1"/>
</dbReference>
<keyword evidence="2" id="KW-0119">Carbohydrate metabolism</keyword>
<gene>
    <name evidence="4" type="ORF">LXT13_19505</name>
</gene>
<feature type="domain" description="NAD-dependent epimerase/dehydratase" evidence="3">
    <location>
        <begin position="3"/>
        <end position="209"/>
    </location>
</feature>
<sequence length="312" mass="33492">MHVIVTGAAGYVGEALVQRLLDGTVLGQLTRLSLVDQGFGPQAEAWRRDARVALFPGQFAEAAVLDRLLREPADVVYHLASVPGGLAEREPRLGQRVNLHDTLRLFDAVAAGGSVTRLVFASSVAVYGALQPLTCVEEAAAPAPQSSYGAHKLMAEVHLADLSRRGQVDGLSLRLPGIVARPGTSAGHGSAFMSDLIRTLRAGQPYTCPVSAEGRCWWMSRQRCVDNLLHAATLPAGQMPRSRVVQLPVLLASVQAVAHEAARSADTLLRHQPDERIENLFARMPPLHTPEARALGFMDDMTLSQLVDNALA</sequence>
<dbReference type="PANTHER" id="PTHR43103">
    <property type="entry name" value="NUCLEOSIDE-DIPHOSPHATE-SUGAR EPIMERASE"/>
    <property type="match status" value="1"/>
</dbReference>
<reference evidence="4 5" key="1">
    <citation type="submission" date="2021-12" db="EMBL/GenBank/DDBJ databases">
        <title>Genome seq of P8.</title>
        <authorList>
            <person name="Seo T."/>
        </authorList>
    </citation>
    <scope>NUCLEOTIDE SEQUENCE [LARGE SCALE GENOMIC DNA]</scope>
    <source>
        <strain evidence="4 5">P8</strain>
    </source>
</reference>
<dbReference type="InterPro" id="IPR036291">
    <property type="entry name" value="NAD(P)-bd_dom_sf"/>
</dbReference>